<feature type="transmembrane region" description="Helical" evidence="7">
    <location>
        <begin position="99"/>
        <end position="121"/>
    </location>
</feature>
<keyword evidence="4" id="KW-0378">Hydrolase</keyword>
<evidence type="ECO:0000259" key="8">
    <source>
        <dbReference type="Pfam" id="PF01694"/>
    </source>
</evidence>
<dbReference type="InterPro" id="IPR046483">
    <property type="entry name" value="DUF6576"/>
</dbReference>
<feature type="transmembrane region" description="Helical" evidence="7">
    <location>
        <begin position="12"/>
        <end position="36"/>
    </location>
</feature>
<dbReference type="GO" id="GO:0006508">
    <property type="term" value="P:proteolysis"/>
    <property type="evidence" value="ECO:0007669"/>
    <property type="project" value="UniProtKB-KW"/>
</dbReference>
<dbReference type="GO" id="GO:0016020">
    <property type="term" value="C:membrane"/>
    <property type="evidence" value="ECO:0007669"/>
    <property type="project" value="UniProtKB-SubCell"/>
</dbReference>
<dbReference type="AlphaFoldDB" id="A0A2A4GAP8"/>
<dbReference type="RefSeq" id="WP_097440114.1">
    <property type="nucleotide sequence ID" value="NZ_KZ300476.1"/>
</dbReference>
<dbReference type="Pfam" id="PF20216">
    <property type="entry name" value="DUF6576"/>
    <property type="match status" value="1"/>
</dbReference>
<keyword evidence="10" id="KW-0645">Protease</keyword>
<dbReference type="InterPro" id="IPR022764">
    <property type="entry name" value="Peptidase_S54_rhomboid_dom"/>
</dbReference>
<feature type="transmembrane region" description="Helical" evidence="7">
    <location>
        <begin position="127"/>
        <end position="149"/>
    </location>
</feature>
<evidence type="ECO:0000313" key="11">
    <source>
        <dbReference type="Proteomes" id="UP000219559"/>
    </source>
</evidence>
<feature type="transmembrane region" description="Helical" evidence="7">
    <location>
        <begin position="156"/>
        <end position="173"/>
    </location>
</feature>
<dbReference type="PANTHER" id="PTHR43731:SF14">
    <property type="entry name" value="PRESENILIN-ASSOCIATED RHOMBOID-LIKE PROTEIN, MITOCHONDRIAL"/>
    <property type="match status" value="1"/>
</dbReference>
<evidence type="ECO:0000256" key="5">
    <source>
        <dbReference type="ARBA" id="ARBA00022989"/>
    </source>
</evidence>
<dbReference type="InterPro" id="IPR035952">
    <property type="entry name" value="Rhomboid-like_sf"/>
</dbReference>
<dbReference type="InterPro" id="IPR050925">
    <property type="entry name" value="Rhomboid_protease_S54"/>
</dbReference>
<evidence type="ECO:0000259" key="9">
    <source>
        <dbReference type="Pfam" id="PF20216"/>
    </source>
</evidence>
<dbReference type="EMBL" id="NBWU01000002">
    <property type="protein sequence ID" value="PCE64835.1"/>
    <property type="molecule type" value="Genomic_DNA"/>
</dbReference>
<reference evidence="10 11" key="1">
    <citation type="submission" date="2017-04" db="EMBL/GenBank/DDBJ databases">
        <title>A new member of the family Flavobacteriaceae isolated from ascidians.</title>
        <authorList>
            <person name="Chen L."/>
        </authorList>
    </citation>
    <scope>NUCLEOTIDE SEQUENCE [LARGE SCALE GENOMIC DNA]</scope>
    <source>
        <strain evidence="10 11">HQA918</strain>
    </source>
</reference>
<organism evidence="10 11">
    <name type="scientific">Sediminicola luteus</name>
    <dbReference type="NCBI Taxonomy" id="319238"/>
    <lineage>
        <taxon>Bacteria</taxon>
        <taxon>Pseudomonadati</taxon>
        <taxon>Bacteroidota</taxon>
        <taxon>Flavobacteriia</taxon>
        <taxon>Flavobacteriales</taxon>
        <taxon>Flavobacteriaceae</taxon>
        <taxon>Sediminicola</taxon>
    </lineage>
</organism>
<evidence type="ECO:0000256" key="7">
    <source>
        <dbReference type="SAM" id="Phobius"/>
    </source>
</evidence>
<evidence type="ECO:0000256" key="1">
    <source>
        <dbReference type="ARBA" id="ARBA00004141"/>
    </source>
</evidence>
<feature type="domain" description="Peptidase S54 rhomboid" evidence="8">
    <location>
        <begin position="59"/>
        <end position="201"/>
    </location>
</feature>
<dbReference type="Gene3D" id="1.20.1540.10">
    <property type="entry name" value="Rhomboid-like"/>
    <property type="match status" value="1"/>
</dbReference>
<keyword evidence="11" id="KW-1185">Reference proteome</keyword>
<sequence>MAVDLRYQWKQWGILERLIVINVGVYLVSALLPFLFQVDSHSLWQWFHMPKDIFDFLTRPWTLITYAFFHGGIWHLFWNMIMLYFAGRIFLNLFGAKRFINVYFLGVVFGGIFFLLSYNLFPVFNNTQAVLLGASAGVMAILIFVCTYMPNQEVRLFVFTIKLWYLGVALVLLDLAQIPINNSGGHIAHLGGALLGYLYASQLTKGNDIGGGFEKIWTGLVNMFKPKPKSHLKTVYRKKEAKPAKDLSKAARQRKVDAILDKIGKSGYSSLTHEEKEFLINSGKDI</sequence>
<keyword evidence="5 7" id="KW-1133">Transmembrane helix</keyword>
<dbReference type="PANTHER" id="PTHR43731">
    <property type="entry name" value="RHOMBOID PROTEASE"/>
    <property type="match status" value="1"/>
</dbReference>
<keyword evidence="6 7" id="KW-0472">Membrane</keyword>
<dbReference type="Pfam" id="PF01694">
    <property type="entry name" value="Rhomboid"/>
    <property type="match status" value="1"/>
</dbReference>
<proteinExistence type="inferred from homology"/>
<evidence type="ECO:0000256" key="3">
    <source>
        <dbReference type="ARBA" id="ARBA00022692"/>
    </source>
</evidence>
<comment type="caution">
    <text evidence="10">The sequence shown here is derived from an EMBL/GenBank/DDBJ whole genome shotgun (WGS) entry which is preliminary data.</text>
</comment>
<feature type="domain" description="DUF6576" evidence="9">
    <location>
        <begin position="248"/>
        <end position="279"/>
    </location>
</feature>
<protein>
    <submittedName>
        <fullName evidence="10">Rhomboid family intramembrane serine protease</fullName>
    </submittedName>
</protein>
<dbReference type="OrthoDB" id="680602at2"/>
<evidence type="ECO:0000256" key="4">
    <source>
        <dbReference type="ARBA" id="ARBA00022801"/>
    </source>
</evidence>
<dbReference type="SUPFAM" id="SSF144091">
    <property type="entry name" value="Rhomboid-like"/>
    <property type="match status" value="1"/>
</dbReference>
<evidence type="ECO:0000256" key="2">
    <source>
        <dbReference type="ARBA" id="ARBA00009045"/>
    </source>
</evidence>
<keyword evidence="3 7" id="KW-0812">Transmembrane</keyword>
<gene>
    <name evidence="10" type="ORF">B7P33_06610</name>
</gene>
<comment type="subcellular location">
    <subcellularLocation>
        <location evidence="1">Membrane</location>
        <topology evidence="1">Multi-pass membrane protein</topology>
    </subcellularLocation>
</comment>
<evidence type="ECO:0000313" key="10">
    <source>
        <dbReference type="EMBL" id="PCE64835.1"/>
    </source>
</evidence>
<name>A0A2A4GAP8_9FLAO</name>
<dbReference type="GO" id="GO:0004252">
    <property type="term" value="F:serine-type endopeptidase activity"/>
    <property type="evidence" value="ECO:0007669"/>
    <property type="project" value="InterPro"/>
</dbReference>
<feature type="transmembrane region" description="Helical" evidence="7">
    <location>
        <begin position="63"/>
        <end position="87"/>
    </location>
</feature>
<comment type="similarity">
    <text evidence="2">Belongs to the peptidase S54 family.</text>
</comment>
<dbReference type="Proteomes" id="UP000219559">
    <property type="component" value="Unassembled WGS sequence"/>
</dbReference>
<accession>A0A2A4GAP8</accession>
<evidence type="ECO:0000256" key="6">
    <source>
        <dbReference type="ARBA" id="ARBA00023136"/>
    </source>
</evidence>